<dbReference type="EMBL" id="HACG01043234">
    <property type="protein sequence ID" value="CEK90099.1"/>
    <property type="molecule type" value="Transcribed_RNA"/>
</dbReference>
<sequence length="581" mass="64372">PKVAKSPNNNNIGDDGIHADTEDSPVGRVVQSTPGSTDDVLSTDVKQSTPVTTKTKKKIVKKTKAVSKLKAPKSLKQGEDSKSDSPVPNLDDNVSFTGSQEIVETVPTPLSKKQSLPRKKVKSHDSGSSSVKEDILSQSQVGKSEEDEKKAVHVQDEDVPCDAASEAMASSSEIDHHFVEHDDFEVPKVGSDKTWSAKKVADGSSELTVLNKSYDGVENKISGQGKSHAPMSKSESLVKSSKETSAQHSSSPSPEGVKLSRSRDELPVVNTPTQGGRTTKHPATRALEAGQADITLKVLENKNESSSEDAPFYDAYEYPPVATSNAKLGQKASTEMERDPDHDDGGDNKGTVVQLVQVLRYSQSDWNKMKQDMELNFQASLLNKERDWSMMLAERDKKITSLEEVNRKVKHTNEDMRMIVAEFEKTISQLQAEKDKTKSDSHKIAHGLENERDQAIEDLQSVETAFSDLHRRYEKSKSIIEGFKRNEEQLKQCVEEFQGKLKKSDMKLQALRSQAEEKLDKANEDIEKIRKSTKSDLIRLEAALKKAELRISSLEESLLRKEKENQELTAICDELISKVGS</sequence>
<feature type="non-terminal residue" evidence="11">
    <location>
        <position position="1"/>
    </location>
</feature>
<feature type="compositionally biased region" description="Basic and acidic residues" evidence="8">
    <location>
        <begin position="143"/>
        <end position="155"/>
    </location>
</feature>
<evidence type="ECO:0000256" key="7">
    <source>
        <dbReference type="SAM" id="Coils"/>
    </source>
</evidence>
<feature type="compositionally biased region" description="Polar residues" evidence="8">
    <location>
        <begin position="126"/>
        <end position="142"/>
    </location>
</feature>
<evidence type="ECO:0000256" key="4">
    <source>
        <dbReference type="ARBA" id="ARBA00022553"/>
    </source>
</evidence>
<comment type="subcellular location">
    <subcellularLocation>
        <location evidence="1">Cytoplasm</location>
        <location evidence="1">Cytoskeleton</location>
    </subcellularLocation>
</comment>
<dbReference type="EMBL" id="HACG01043231">
    <property type="protein sequence ID" value="CEK90096.1"/>
    <property type="molecule type" value="Transcribed_RNA"/>
</dbReference>
<dbReference type="Pfam" id="PF05010">
    <property type="entry name" value="TACC_C"/>
    <property type="match status" value="1"/>
</dbReference>
<feature type="compositionally biased region" description="Basic residues" evidence="8">
    <location>
        <begin position="54"/>
        <end position="73"/>
    </location>
</feature>
<evidence type="ECO:0000256" key="3">
    <source>
        <dbReference type="ARBA" id="ARBA00022490"/>
    </source>
</evidence>
<keyword evidence="5 7" id="KW-0175">Coiled coil</keyword>
<evidence type="ECO:0000259" key="9">
    <source>
        <dbReference type="Pfam" id="PF05010"/>
    </source>
</evidence>
<gene>
    <name evidence="11" type="primary">ORF174728</name>
    <name evidence="10" type="synonym">ORF174711</name>
</gene>
<dbReference type="PANTHER" id="PTHR13924">
    <property type="entry name" value="TRANSFORMING ACIDIC COILED-COIL CONTAINING PROTEIN 1/2"/>
    <property type="match status" value="1"/>
</dbReference>
<keyword evidence="3" id="KW-0963">Cytoplasm</keyword>
<dbReference type="GO" id="GO:0007097">
    <property type="term" value="P:nuclear migration"/>
    <property type="evidence" value="ECO:0007669"/>
    <property type="project" value="TreeGrafter"/>
</dbReference>
<dbReference type="AlphaFoldDB" id="A0A0B7B9T7"/>
<proteinExistence type="inferred from homology"/>
<evidence type="ECO:0000256" key="1">
    <source>
        <dbReference type="ARBA" id="ARBA00004245"/>
    </source>
</evidence>
<protein>
    <recommendedName>
        <fullName evidence="9">Transforming acidic coiled-coil-containing protein C-terminal domain-containing protein</fullName>
    </recommendedName>
</protein>
<evidence type="ECO:0000256" key="2">
    <source>
        <dbReference type="ARBA" id="ARBA00009423"/>
    </source>
</evidence>
<dbReference type="GO" id="GO:0005737">
    <property type="term" value="C:cytoplasm"/>
    <property type="evidence" value="ECO:0007669"/>
    <property type="project" value="TreeGrafter"/>
</dbReference>
<feature type="coiled-coil region" evidence="7">
    <location>
        <begin position="413"/>
        <end position="465"/>
    </location>
</feature>
<feature type="compositionally biased region" description="Polar residues" evidence="8">
    <location>
        <begin position="1"/>
        <end position="12"/>
    </location>
</feature>
<evidence type="ECO:0000256" key="6">
    <source>
        <dbReference type="ARBA" id="ARBA00023212"/>
    </source>
</evidence>
<reference evidence="11" key="1">
    <citation type="submission" date="2014-12" db="EMBL/GenBank/DDBJ databases">
        <title>Insight into the proteome of Arion vulgaris.</title>
        <authorList>
            <person name="Aradska J."/>
            <person name="Bulat T."/>
            <person name="Smidak R."/>
            <person name="Sarate P."/>
            <person name="Gangsoo J."/>
            <person name="Sialana F."/>
            <person name="Bilban M."/>
            <person name="Lubec G."/>
        </authorList>
    </citation>
    <scope>NUCLEOTIDE SEQUENCE</scope>
    <source>
        <tissue evidence="11">Skin</tissue>
    </source>
</reference>
<dbReference type="PANTHER" id="PTHR13924:SF10">
    <property type="entry name" value="TRANSFORMING ACIDIC COILED-COIL PROTEIN, ISOFORM K"/>
    <property type="match status" value="1"/>
</dbReference>
<feature type="compositionally biased region" description="Basic and acidic residues" evidence="8">
    <location>
        <begin position="334"/>
        <end position="347"/>
    </location>
</feature>
<feature type="region of interest" description="Disordered" evidence="8">
    <location>
        <begin position="185"/>
        <end position="293"/>
    </location>
</feature>
<feature type="compositionally biased region" description="Polar residues" evidence="8">
    <location>
        <begin position="30"/>
        <end position="40"/>
    </location>
</feature>
<evidence type="ECO:0000256" key="8">
    <source>
        <dbReference type="SAM" id="MobiDB-lite"/>
    </source>
</evidence>
<dbReference type="GO" id="GO:0007052">
    <property type="term" value="P:mitotic spindle organization"/>
    <property type="evidence" value="ECO:0007669"/>
    <property type="project" value="InterPro"/>
</dbReference>
<evidence type="ECO:0000313" key="10">
    <source>
        <dbReference type="EMBL" id="CEK90096.1"/>
    </source>
</evidence>
<feature type="region of interest" description="Disordered" evidence="8">
    <location>
        <begin position="1"/>
        <end position="155"/>
    </location>
</feature>
<evidence type="ECO:0000313" key="11">
    <source>
        <dbReference type="EMBL" id="CEK90099.1"/>
    </source>
</evidence>
<evidence type="ECO:0000256" key="5">
    <source>
        <dbReference type="ARBA" id="ARBA00023054"/>
    </source>
</evidence>
<dbReference type="InterPro" id="IPR007707">
    <property type="entry name" value="TACC_C"/>
</dbReference>
<comment type="similarity">
    <text evidence="2">Belongs to the TACC family.</text>
</comment>
<feature type="domain" description="Transforming acidic coiled-coil-containing protein C-terminal" evidence="9">
    <location>
        <begin position="388"/>
        <end position="576"/>
    </location>
</feature>
<dbReference type="FunFam" id="1.20.5.1700:FF:000001">
    <property type="entry name" value="Transforming acidic coiled-coil-containing protein 1 isoform 2"/>
    <property type="match status" value="1"/>
</dbReference>
<dbReference type="Gene3D" id="1.20.5.1700">
    <property type="match status" value="1"/>
</dbReference>
<dbReference type="GO" id="GO:0005856">
    <property type="term" value="C:cytoskeleton"/>
    <property type="evidence" value="ECO:0007669"/>
    <property type="project" value="UniProtKB-SubCell"/>
</dbReference>
<dbReference type="InterPro" id="IPR039915">
    <property type="entry name" value="TACC"/>
</dbReference>
<feature type="coiled-coil region" evidence="7">
    <location>
        <begin position="494"/>
        <end position="578"/>
    </location>
</feature>
<keyword evidence="4" id="KW-0597">Phosphoprotein</keyword>
<organism evidence="11">
    <name type="scientific">Arion vulgaris</name>
    <dbReference type="NCBI Taxonomy" id="1028688"/>
    <lineage>
        <taxon>Eukaryota</taxon>
        <taxon>Metazoa</taxon>
        <taxon>Spiralia</taxon>
        <taxon>Lophotrochozoa</taxon>
        <taxon>Mollusca</taxon>
        <taxon>Gastropoda</taxon>
        <taxon>Heterobranchia</taxon>
        <taxon>Euthyneura</taxon>
        <taxon>Panpulmonata</taxon>
        <taxon>Eupulmonata</taxon>
        <taxon>Stylommatophora</taxon>
        <taxon>Helicina</taxon>
        <taxon>Arionoidea</taxon>
        <taxon>Arionidae</taxon>
        <taxon>Arion</taxon>
    </lineage>
</organism>
<feature type="region of interest" description="Disordered" evidence="8">
    <location>
        <begin position="325"/>
        <end position="349"/>
    </location>
</feature>
<name>A0A0B7B9T7_9EUPU</name>
<accession>A0A0B7B9T7</accession>
<keyword evidence="6" id="KW-0206">Cytoskeleton</keyword>
<feature type="compositionally biased region" description="Polar residues" evidence="8">
    <location>
        <begin position="92"/>
        <end position="102"/>
    </location>
</feature>